<dbReference type="AlphaFoldDB" id="A0A1M5WG22"/>
<dbReference type="InterPro" id="IPR025645">
    <property type="entry name" value="DUF4349"/>
</dbReference>
<accession>A0A1M5WG22</accession>
<protein>
    <recommendedName>
        <fullName evidence="4">DUF4349 domain-containing protein</fullName>
    </recommendedName>
</protein>
<evidence type="ECO:0000256" key="2">
    <source>
        <dbReference type="SAM" id="MobiDB-lite"/>
    </source>
</evidence>
<keyword evidence="1" id="KW-0175">Coiled coil</keyword>
<evidence type="ECO:0000313" key="5">
    <source>
        <dbReference type="EMBL" id="SHH86442.1"/>
    </source>
</evidence>
<feature type="coiled-coil region" evidence="1">
    <location>
        <begin position="145"/>
        <end position="202"/>
    </location>
</feature>
<keyword evidence="3" id="KW-0812">Transmembrane</keyword>
<dbReference type="Proteomes" id="UP000184389">
    <property type="component" value="Unassembled WGS sequence"/>
</dbReference>
<gene>
    <name evidence="5" type="ORF">SAMN02745180_01221</name>
</gene>
<evidence type="ECO:0000256" key="1">
    <source>
        <dbReference type="SAM" id="Coils"/>
    </source>
</evidence>
<dbReference type="Pfam" id="PF14257">
    <property type="entry name" value="DUF4349"/>
    <property type="match status" value="1"/>
</dbReference>
<reference evidence="5 6" key="1">
    <citation type="submission" date="2016-11" db="EMBL/GenBank/DDBJ databases">
        <authorList>
            <person name="Jaros S."/>
            <person name="Januszkiewicz K."/>
            <person name="Wedrychowicz H."/>
        </authorList>
    </citation>
    <scope>NUCLEOTIDE SEQUENCE [LARGE SCALE GENOMIC DNA]</scope>
    <source>
        <strain evidence="5 6">DSM 13106</strain>
    </source>
</reference>
<dbReference type="STRING" id="1123281.SAMN02745180_01221"/>
<evidence type="ECO:0000313" key="6">
    <source>
        <dbReference type="Proteomes" id="UP000184389"/>
    </source>
</evidence>
<keyword evidence="3" id="KW-1133">Transmembrane helix</keyword>
<keyword evidence="6" id="KW-1185">Reference proteome</keyword>
<feature type="region of interest" description="Disordered" evidence="2">
    <location>
        <begin position="29"/>
        <end position="60"/>
    </location>
</feature>
<keyword evidence="3" id="KW-0472">Membrane</keyword>
<evidence type="ECO:0000259" key="4">
    <source>
        <dbReference type="Pfam" id="PF14257"/>
    </source>
</evidence>
<feature type="domain" description="DUF4349" evidence="4">
    <location>
        <begin position="63"/>
        <end position="279"/>
    </location>
</feature>
<feature type="transmembrane region" description="Helical" evidence="3">
    <location>
        <begin position="257"/>
        <end position="279"/>
    </location>
</feature>
<sequence length="287" mass="33028">MKKFQKYLILGLILFLILSSLTGCGSKKSSEQSVSNEMSLAPTEESKEERDNNDEASPLEPEKVITNVYIQLETTEFEKANKDLNALISKHNAYVENSQIDYNQYYNNKSYRNGFYLIRVPKDKISSFKSSLNGVGNIISESTNKQDVTSEYRDTESRLKVLEVKEERILALLSKAEKMEDIIKLENELSETIYEKEKLKTNLMNIDDKVDFSTFEVNIEEVERLTNQQTTDTTFGEKLANAFKNSLFSFRKALETFVISIIYILPFAVVIGAIAYFVIKFIMKRKE</sequence>
<evidence type="ECO:0000256" key="3">
    <source>
        <dbReference type="SAM" id="Phobius"/>
    </source>
</evidence>
<dbReference type="EMBL" id="FQXR01000005">
    <property type="protein sequence ID" value="SHH86442.1"/>
    <property type="molecule type" value="Genomic_DNA"/>
</dbReference>
<name>A0A1M5WG22_9FIRM</name>
<dbReference type="PROSITE" id="PS51257">
    <property type="entry name" value="PROKAR_LIPOPROTEIN"/>
    <property type="match status" value="1"/>
</dbReference>
<organism evidence="5 6">
    <name type="scientific">Sporanaerobacter acetigenes DSM 13106</name>
    <dbReference type="NCBI Taxonomy" id="1123281"/>
    <lineage>
        <taxon>Bacteria</taxon>
        <taxon>Bacillati</taxon>
        <taxon>Bacillota</taxon>
        <taxon>Tissierellia</taxon>
        <taxon>Tissierellales</taxon>
        <taxon>Sporanaerobacteraceae</taxon>
        <taxon>Sporanaerobacter</taxon>
    </lineage>
</organism>
<proteinExistence type="predicted"/>
<dbReference type="OrthoDB" id="2162337at2"/>
<dbReference type="RefSeq" id="WP_072743910.1">
    <property type="nucleotide sequence ID" value="NZ_FQXR01000005.1"/>
</dbReference>